<dbReference type="OrthoDB" id="1934066at2759"/>
<dbReference type="PANTHER" id="PTHR10738">
    <property type="entry name" value="PROTEIN ARGININE N-METHYLTRANSFERASE 5"/>
    <property type="match status" value="1"/>
</dbReference>
<evidence type="ECO:0000256" key="2">
    <source>
        <dbReference type="SAM" id="Phobius"/>
    </source>
</evidence>
<evidence type="ECO:0000313" key="4">
    <source>
        <dbReference type="EMBL" id="KAF6176762.1"/>
    </source>
</evidence>
<dbReference type="InterPro" id="IPR025799">
    <property type="entry name" value="Arg_MeTrfase"/>
</dbReference>
<keyword evidence="5" id="KW-1185">Reference proteome</keyword>
<gene>
    <name evidence="4" type="ORF">GIB67_031573</name>
</gene>
<keyword evidence="2" id="KW-1133">Transmembrane helix</keyword>
<dbReference type="GO" id="GO:0006355">
    <property type="term" value="P:regulation of DNA-templated transcription"/>
    <property type="evidence" value="ECO:0007669"/>
    <property type="project" value="TreeGrafter"/>
</dbReference>
<keyword evidence="1" id="KW-0949">S-adenosyl-L-methionine</keyword>
<protein>
    <recommendedName>
        <fullName evidence="3">PRMT5 TIM barrel domain-containing protein</fullName>
    </recommendedName>
</protein>
<dbReference type="GO" id="GO:0005634">
    <property type="term" value="C:nucleus"/>
    <property type="evidence" value="ECO:0007669"/>
    <property type="project" value="TreeGrafter"/>
</dbReference>
<dbReference type="Gene3D" id="3.20.20.150">
    <property type="entry name" value="Divalent-metal-dependent TIM barrel enzymes"/>
    <property type="match status" value="1"/>
</dbReference>
<feature type="transmembrane region" description="Helical" evidence="2">
    <location>
        <begin position="36"/>
        <end position="57"/>
    </location>
</feature>
<dbReference type="AlphaFoldDB" id="A0A7J7PBV4"/>
<evidence type="ECO:0000313" key="5">
    <source>
        <dbReference type="Proteomes" id="UP000541444"/>
    </source>
</evidence>
<comment type="caution">
    <text evidence="4">The sequence shown here is derived from an EMBL/GenBank/DDBJ whole genome shotgun (WGS) entry which is preliminary data.</text>
</comment>
<proteinExistence type="predicted"/>
<organism evidence="4 5">
    <name type="scientific">Kingdonia uniflora</name>
    <dbReference type="NCBI Taxonomy" id="39325"/>
    <lineage>
        <taxon>Eukaryota</taxon>
        <taxon>Viridiplantae</taxon>
        <taxon>Streptophyta</taxon>
        <taxon>Embryophyta</taxon>
        <taxon>Tracheophyta</taxon>
        <taxon>Spermatophyta</taxon>
        <taxon>Magnoliopsida</taxon>
        <taxon>Ranunculales</taxon>
        <taxon>Circaeasteraceae</taxon>
        <taxon>Kingdonia</taxon>
    </lineage>
</organism>
<dbReference type="GO" id="GO:0016274">
    <property type="term" value="F:protein-arginine N-methyltransferase activity"/>
    <property type="evidence" value="ECO:0007669"/>
    <property type="project" value="InterPro"/>
</dbReference>
<keyword evidence="2" id="KW-0472">Membrane</keyword>
<reference evidence="4 5" key="1">
    <citation type="journal article" date="2020" name="IScience">
        <title>Genome Sequencing of the Endangered Kingdonia uniflora (Circaeasteraceae, Ranunculales) Reveals Potential Mechanisms of Evolutionary Specialization.</title>
        <authorList>
            <person name="Sun Y."/>
            <person name="Deng T."/>
            <person name="Zhang A."/>
            <person name="Moore M.J."/>
            <person name="Landis J.B."/>
            <person name="Lin N."/>
            <person name="Zhang H."/>
            <person name="Zhang X."/>
            <person name="Huang J."/>
            <person name="Zhang X."/>
            <person name="Sun H."/>
            <person name="Wang H."/>
        </authorList>
    </citation>
    <scope>NUCLEOTIDE SEQUENCE [LARGE SCALE GENOMIC DNA]</scope>
    <source>
        <strain evidence="4">TB1705</strain>
        <tissue evidence="4">Leaf</tissue>
    </source>
</reference>
<evidence type="ECO:0000259" key="3">
    <source>
        <dbReference type="Pfam" id="PF17285"/>
    </source>
</evidence>
<feature type="domain" description="PRMT5 TIM barrel" evidence="3">
    <location>
        <begin position="57"/>
        <end position="172"/>
    </location>
</feature>
<dbReference type="InterPro" id="IPR035247">
    <property type="entry name" value="PRMT5_TIM"/>
</dbReference>
<accession>A0A7J7PBV4</accession>
<sequence>MCSMISSCVIYTCTCSSIRRLSLNIKSLMYRVEDQLILGIAGIHFVFSVNTTVSYLIALNVLSSLPPGNSLGRWFGEPVKSAIIHSNAFLTNAKGYPCLSKCHQKLLAEFFNHSIHVVFCSIDMILSEIVIYGRLVHNTSTENVPTNYMDEQMGGIAGHPLRFYLYYIEHLYNIHRRDFLQSPSQPIMDNQEA</sequence>
<name>A0A7J7PBV4_9MAGN</name>
<evidence type="ECO:0000256" key="1">
    <source>
        <dbReference type="ARBA" id="ARBA00022691"/>
    </source>
</evidence>
<keyword evidence="2" id="KW-0812">Transmembrane</keyword>
<dbReference type="PANTHER" id="PTHR10738:SF0">
    <property type="entry name" value="PROTEIN ARGININE N-METHYLTRANSFERASE 5"/>
    <property type="match status" value="1"/>
</dbReference>
<dbReference type="Pfam" id="PF17285">
    <property type="entry name" value="PRMT5_TIM"/>
    <property type="match status" value="1"/>
</dbReference>
<dbReference type="GO" id="GO:0005829">
    <property type="term" value="C:cytosol"/>
    <property type="evidence" value="ECO:0007669"/>
    <property type="project" value="TreeGrafter"/>
</dbReference>
<dbReference type="Proteomes" id="UP000541444">
    <property type="component" value="Unassembled WGS sequence"/>
</dbReference>
<dbReference type="EMBL" id="JACGCM010000049">
    <property type="protein sequence ID" value="KAF6176762.1"/>
    <property type="molecule type" value="Genomic_DNA"/>
</dbReference>